<reference evidence="3 4" key="1">
    <citation type="submission" date="2016-11" db="EMBL/GenBank/DDBJ databases">
        <authorList>
            <person name="Jaros S."/>
            <person name="Januszkiewicz K."/>
            <person name="Wedrychowicz H."/>
        </authorList>
    </citation>
    <scope>NUCLEOTIDE SEQUENCE [LARGE SCALE GENOMIC DNA]</scope>
    <source>
        <strain evidence="3 4">LMG 20594</strain>
    </source>
</reference>
<dbReference type="OrthoDB" id="9801622at2"/>
<keyword evidence="1" id="KW-1133">Transmembrane helix</keyword>
<feature type="transmembrane region" description="Helical" evidence="1">
    <location>
        <begin position="115"/>
        <end position="133"/>
    </location>
</feature>
<organism evidence="3 4">
    <name type="scientific">Paraburkholderia terricola</name>
    <dbReference type="NCBI Taxonomy" id="169427"/>
    <lineage>
        <taxon>Bacteria</taxon>
        <taxon>Pseudomonadati</taxon>
        <taxon>Pseudomonadota</taxon>
        <taxon>Betaproteobacteria</taxon>
        <taxon>Burkholderiales</taxon>
        <taxon>Burkholderiaceae</taxon>
        <taxon>Paraburkholderia</taxon>
    </lineage>
</organism>
<dbReference type="Gene3D" id="1.20.144.10">
    <property type="entry name" value="Phosphatidic acid phosphatase type 2/haloperoxidase"/>
    <property type="match status" value="1"/>
</dbReference>
<evidence type="ECO:0000259" key="2">
    <source>
        <dbReference type="SMART" id="SM00014"/>
    </source>
</evidence>
<sequence length="231" mass="25850">MNSFDTAVQVFLTQHAFQSATINHIIRVIAGQASFKGFVLVPVLWWMWFGRSERTGWKREMIIATVASGLASLAAGRLLAASLPFRERPLYDPDLHLNFPAVGLQDAIVRTWSSFPSDHAMLWTAIAIGIFLINRRVGTLALLYTAVFICLPRVYLGLHYPTDILAGMALGMVSTYLATRDAVRVRFAAPILRRMQMFPAPGYTFAFLLSFELITQFDDLLLFVHAGLKVL</sequence>
<dbReference type="SUPFAM" id="SSF48317">
    <property type="entry name" value="Acid phosphatase/Vanadium-dependent haloperoxidase"/>
    <property type="match status" value="1"/>
</dbReference>
<dbReference type="EMBL" id="FRAB01000022">
    <property type="protein sequence ID" value="SHK43784.1"/>
    <property type="molecule type" value="Genomic_DNA"/>
</dbReference>
<keyword evidence="1" id="KW-0472">Membrane</keyword>
<proteinExistence type="predicted"/>
<accession>A0A1M6SG69</accession>
<dbReference type="AlphaFoldDB" id="A0A1M6SG69"/>
<dbReference type="RefSeq" id="WP_073430366.1">
    <property type="nucleotide sequence ID" value="NZ_CADFGY010000023.1"/>
</dbReference>
<protein>
    <submittedName>
        <fullName evidence="3">Undecaprenyl-diphosphatase</fullName>
    </submittedName>
</protein>
<feature type="transmembrane region" description="Helical" evidence="1">
    <location>
        <begin position="25"/>
        <end position="49"/>
    </location>
</feature>
<feature type="transmembrane region" description="Helical" evidence="1">
    <location>
        <begin position="140"/>
        <end position="158"/>
    </location>
</feature>
<feature type="domain" description="Phosphatidic acid phosphatase type 2/haloperoxidase" evidence="2">
    <location>
        <begin position="61"/>
        <end position="179"/>
    </location>
</feature>
<dbReference type="Proteomes" id="UP000184395">
    <property type="component" value="Unassembled WGS sequence"/>
</dbReference>
<dbReference type="PANTHER" id="PTHR14969">
    <property type="entry name" value="SPHINGOSINE-1-PHOSPHATE PHOSPHOHYDROLASE"/>
    <property type="match status" value="1"/>
</dbReference>
<dbReference type="InterPro" id="IPR000326">
    <property type="entry name" value="PAP2/HPO"/>
</dbReference>
<dbReference type="PANTHER" id="PTHR14969:SF13">
    <property type="entry name" value="AT30094P"/>
    <property type="match status" value="1"/>
</dbReference>
<dbReference type="STRING" id="169427.SAMN05192548_102265"/>
<evidence type="ECO:0000313" key="4">
    <source>
        <dbReference type="Proteomes" id="UP000184395"/>
    </source>
</evidence>
<evidence type="ECO:0000313" key="3">
    <source>
        <dbReference type="EMBL" id="SHK43784.1"/>
    </source>
</evidence>
<dbReference type="SMART" id="SM00014">
    <property type="entry name" value="acidPPc"/>
    <property type="match status" value="1"/>
</dbReference>
<name>A0A1M6SG69_9BURK</name>
<dbReference type="Pfam" id="PF01569">
    <property type="entry name" value="PAP2"/>
    <property type="match status" value="1"/>
</dbReference>
<dbReference type="InterPro" id="IPR036938">
    <property type="entry name" value="PAP2/HPO_sf"/>
</dbReference>
<keyword evidence="1" id="KW-0812">Transmembrane</keyword>
<feature type="transmembrane region" description="Helical" evidence="1">
    <location>
        <begin position="61"/>
        <end position="80"/>
    </location>
</feature>
<gene>
    <name evidence="3" type="ORF">SAMN05192548_102265</name>
</gene>
<evidence type="ECO:0000256" key="1">
    <source>
        <dbReference type="SAM" id="Phobius"/>
    </source>
</evidence>